<organism evidence="1 2">
    <name type="scientific">Lachancea dasiensis</name>
    <dbReference type="NCBI Taxonomy" id="1072105"/>
    <lineage>
        <taxon>Eukaryota</taxon>
        <taxon>Fungi</taxon>
        <taxon>Dikarya</taxon>
        <taxon>Ascomycota</taxon>
        <taxon>Saccharomycotina</taxon>
        <taxon>Saccharomycetes</taxon>
        <taxon>Saccharomycetales</taxon>
        <taxon>Saccharomycetaceae</taxon>
        <taxon>Lachancea</taxon>
    </lineage>
</organism>
<dbReference type="EMBL" id="LT598460">
    <property type="protein sequence ID" value="SCU78482.1"/>
    <property type="molecule type" value="Genomic_DNA"/>
</dbReference>
<proteinExistence type="predicted"/>
<evidence type="ECO:0000313" key="2">
    <source>
        <dbReference type="Proteomes" id="UP000190274"/>
    </source>
</evidence>
<evidence type="ECO:0000313" key="1">
    <source>
        <dbReference type="EMBL" id="SCU78482.1"/>
    </source>
</evidence>
<reference evidence="1 2" key="1">
    <citation type="submission" date="2016-03" db="EMBL/GenBank/DDBJ databases">
        <authorList>
            <person name="Devillers H."/>
        </authorList>
    </citation>
    <scope>NUCLEOTIDE SEQUENCE [LARGE SCALE GENOMIC DNA]</scope>
    <source>
        <strain evidence="1">CBS 10888</strain>
    </source>
</reference>
<dbReference type="OrthoDB" id="4055114at2759"/>
<name>A0A1G4IP44_9SACH</name>
<accession>A0A1G4IP44</accession>
<protein>
    <submittedName>
        <fullName evidence="1">LADA_0A05842g1_1</fullName>
    </submittedName>
</protein>
<keyword evidence="2" id="KW-1185">Reference proteome</keyword>
<dbReference type="Proteomes" id="UP000190274">
    <property type="component" value="Chromosome A"/>
</dbReference>
<sequence length="386" mass="43623">MCHSQDESSDLSELVIALAIVKHRNPTLWNEVISNYVCNSNSVHALSKSAKLQVSDGTSAAKKAQGNASITLAHVEPYLYKYVLSGSSGYLDSVSQFLNGHRLRFRELVADLDKVEALTSDLPNSMISKEIAPNYKVLKWLCAVSSPTKERCFTAVHVVQTFQLVLVSYYAFSVDVKKTVMDVCQGFIYKFIKLEVVGFGSSNPRVIKLLRSHTSLDSVEVGHRSFNKLCNNHIKLIILIVKIFIHKERYSAVIDIVGFVLKVIESLVVCLIKLECPSNSRDTRRAFEDIYKTRSTKMSYKMVTEILNASHHLIVGEAVKRIKICLEFCLTLIGSLNLRATFGDNKLRGFQFLQEYRQYILSGFLTLDNLELTTKFLHIAWPEVKE</sequence>
<gene>
    <name evidence="1" type="ORF">LADA_0A05842G</name>
</gene>
<dbReference type="STRING" id="1266660.A0A1G4IP44"/>
<dbReference type="AlphaFoldDB" id="A0A1G4IP44"/>